<evidence type="ECO:0000256" key="4">
    <source>
        <dbReference type="ARBA" id="ARBA00022989"/>
    </source>
</evidence>
<keyword evidence="4 6" id="KW-1133">Transmembrane helix</keyword>
<dbReference type="EnsemblPlants" id="TuG1812G0700003157.01.T01">
    <property type="protein sequence ID" value="TuG1812G0700003157.01.T01"/>
    <property type="gene ID" value="TuG1812G0700003157.01"/>
</dbReference>
<evidence type="ECO:0000313" key="8">
    <source>
        <dbReference type="Proteomes" id="UP000015106"/>
    </source>
</evidence>
<keyword evidence="5 6" id="KW-0472">Membrane</keyword>
<accession>A0A8R7V8R0</accession>
<evidence type="ECO:0000256" key="5">
    <source>
        <dbReference type="ARBA" id="ARBA00023136"/>
    </source>
</evidence>
<sequence length="153" mass="17425">MDGAHQFWRWQRRTRTHLCDGGQPHQDPPARWRPAGSVWRGTPHRSLMLCWSSTTTQLRRDLDAQGTSDPPSFLPCVRGTTTARGRPMCVVDQEVENRLALLVHITSLCFPLDTWRERRKMADEGMANCIDIILAIILPPLGVFLKFACGIEF</sequence>
<evidence type="ECO:0000256" key="1">
    <source>
        <dbReference type="ARBA" id="ARBA00004370"/>
    </source>
</evidence>
<reference evidence="7" key="3">
    <citation type="submission" date="2022-06" db="UniProtKB">
        <authorList>
            <consortium name="EnsemblPlants"/>
        </authorList>
    </citation>
    <scope>IDENTIFICATION</scope>
</reference>
<comment type="subcellular location">
    <subcellularLocation>
        <location evidence="1">Membrane</location>
    </subcellularLocation>
</comment>
<proteinExistence type="inferred from homology"/>
<reference evidence="8" key="1">
    <citation type="journal article" date="2013" name="Nature">
        <title>Draft genome of the wheat A-genome progenitor Triticum urartu.</title>
        <authorList>
            <person name="Ling H.Q."/>
            <person name="Zhao S."/>
            <person name="Liu D."/>
            <person name="Wang J."/>
            <person name="Sun H."/>
            <person name="Zhang C."/>
            <person name="Fan H."/>
            <person name="Li D."/>
            <person name="Dong L."/>
            <person name="Tao Y."/>
            <person name="Gao C."/>
            <person name="Wu H."/>
            <person name="Li Y."/>
            <person name="Cui Y."/>
            <person name="Guo X."/>
            <person name="Zheng S."/>
            <person name="Wang B."/>
            <person name="Yu K."/>
            <person name="Liang Q."/>
            <person name="Yang W."/>
            <person name="Lou X."/>
            <person name="Chen J."/>
            <person name="Feng M."/>
            <person name="Jian J."/>
            <person name="Zhang X."/>
            <person name="Luo G."/>
            <person name="Jiang Y."/>
            <person name="Liu J."/>
            <person name="Wang Z."/>
            <person name="Sha Y."/>
            <person name="Zhang B."/>
            <person name="Wu H."/>
            <person name="Tang D."/>
            <person name="Shen Q."/>
            <person name="Xue P."/>
            <person name="Zou S."/>
            <person name="Wang X."/>
            <person name="Liu X."/>
            <person name="Wang F."/>
            <person name="Yang Y."/>
            <person name="An X."/>
            <person name="Dong Z."/>
            <person name="Zhang K."/>
            <person name="Zhang X."/>
            <person name="Luo M.C."/>
            <person name="Dvorak J."/>
            <person name="Tong Y."/>
            <person name="Wang J."/>
            <person name="Yang H."/>
            <person name="Li Z."/>
            <person name="Wang D."/>
            <person name="Zhang A."/>
            <person name="Wang J."/>
        </authorList>
    </citation>
    <scope>NUCLEOTIDE SEQUENCE</scope>
    <source>
        <strain evidence="8">cv. G1812</strain>
    </source>
</reference>
<dbReference type="GO" id="GO:0016020">
    <property type="term" value="C:membrane"/>
    <property type="evidence" value="ECO:0007669"/>
    <property type="project" value="UniProtKB-SubCell"/>
</dbReference>
<protein>
    <submittedName>
        <fullName evidence="7">Uncharacterized protein</fullName>
    </submittedName>
</protein>
<evidence type="ECO:0000313" key="7">
    <source>
        <dbReference type="EnsemblPlants" id="TuG1812G0700003157.01.T01"/>
    </source>
</evidence>
<evidence type="ECO:0000256" key="6">
    <source>
        <dbReference type="SAM" id="Phobius"/>
    </source>
</evidence>
<dbReference type="Proteomes" id="UP000015106">
    <property type="component" value="Chromosome 7"/>
</dbReference>
<feature type="transmembrane region" description="Helical" evidence="6">
    <location>
        <begin position="125"/>
        <end position="145"/>
    </location>
</feature>
<evidence type="ECO:0000256" key="3">
    <source>
        <dbReference type="ARBA" id="ARBA00022692"/>
    </source>
</evidence>
<dbReference type="Pfam" id="PF01679">
    <property type="entry name" value="Pmp3"/>
    <property type="match status" value="1"/>
</dbReference>
<dbReference type="InterPro" id="IPR000612">
    <property type="entry name" value="PMP3"/>
</dbReference>
<comment type="similarity">
    <text evidence="2">Belongs to the UPF0057 (PMP3) family.</text>
</comment>
<evidence type="ECO:0000256" key="2">
    <source>
        <dbReference type="ARBA" id="ARBA00009530"/>
    </source>
</evidence>
<keyword evidence="8" id="KW-1185">Reference proteome</keyword>
<dbReference type="AlphaFoldDB" id="A0A8R7V8R0"/>
<keyword evidence="3 6" id="KW-0812">Transmembrane</keyword>
<organism evidence="7 8">
    <name type="scientific">Triticum urartu</name>
    <name type="common">Red wild einkorn</name>
    <name type="synonym">Crithodium urartu</name>
    <dbReference type="NCBI Taxonomy" id="4572"/>
    <lineage>
        <taxon>Eukaryota</taxon>
        <taxon>Viridiplantae</taxon>
        <taxon>Streptophyta</taxon>
        <taxon>Embryophyta</taxon>
        <taxon>Tracheophyta</taxon>
        <taxon>Spermatophyta</taxon>
        <taxon>Magnoliopsida</taxon>
        <taxon>Liliopsida</taxon>
        <taxon>Poales</taxon>
        <taxon>Poaceae</taxon>
        <taxon>BOP clade</taxon>
        <taxon>Pooideae</taxon>
        <taxon>Triticodae</taxon>
        <taxon>Triticeae</taxon>
        <taxon>Triticinae</taxon>
        <taxon>Triticum</taxon>
    </lineage>
</organism>
<reference evidence="7" key="2">
    <citation type="submission" date="2018-03" db="EMBL/GenBank/DDBJ databases">
        <title>The Triticum urartu genome reveals the dynamic nature of wheat genome evolution.</title>
        <authorList>
            <person name="Ling H."/>
            <person name="Ma B."/>
            <person name="Shi X."/>
            <person name="Liu H."/>
            <person name="Dong L."/>
            <person name="Sun H."/>
            <person name="Cao Y."/>
            <person name="Gao Q."/>
            <person name="Zheng S."/>
            <person name="Li Y."/>
            <person name="Yu Y."/>
            <person name="Du H."/>
            <person name="Qi M."/>
            <person name="Li Y."/>
            <person name="Yu H."/>
            <person name="Cui Y."/>
            <person name="Wang N."/>
            <person name="Chen C."/>
            <person name="Wu H."/>
            <person name="Zhao Y."/>
            <person name="Zhang J."/>
            <person name="Li Y."/>
            <person name="Zhou W."/>
            <person name="Zhang B."/>
            <person name="Hu W."/>
            <person name="Eijk M."/>
            <person name="Tang J."/>
            <person name="Witsenboer H."/>
            <person name="Zhao S."/>
            <person name="Li Z."/>
            <person name="Zhang A."/>
            <person name="Wang D."/>
            <person name="Liang C."/>
        </authorList>
    </citation>
    <scope>NUCLEOTIDE SEQUENCE [LARGE SCALE GENOMIC DNA]</scope>
    <source>
        <strain evidence="7">cv. G1812</strain>
    </source>
</reference>
<name>A0A8R7V8R0_TRIUA</name>
<dbReference type="Gramene" id="TuG1812G0700003157.01.T01">
    <property type="protein sequence ID" value="TuG1812G0700003157.01.T01"/>
    <property type="gene ID" value="TuG1812G0700003157.01"/>
</dbReference>